<name>A0A410DTZ6_9CLOT</name>
<keyword evidence="2" id="KW-0645">Protease</keyword>
<evidence type="ECO:0008006" key="7">
    <source>
        <dbReference type="Google" id="ProtNLM"/>
    </source>
</evidence>
<dbReference type="PANTHER" id="PTHR31817:SF0">
    <property type="entry name" value="CHROMOSOME UNDETERMINED SCAFFOLD_67, WHOLE GENOME SHOTGUN SEQUENCE"/>
    <property type="match status" value="1"/>
</dbReference>
<accession>A0A410DTZ6</accession>
<dbReference type="Proteomes" id="UP000286268">
    <property type="component" value="Chromosome"/>
</dbReference>
<evidence type="ECO:0000313" key="5">
    <source>
        <dbReference type="EMBL" id="QAA32490.1"/>
    </source>
</evidence>
<dbReference type="AlphaFoldDB" id="A0A410DTZ6"/>
<organism evidence="5 6">
    <name type="scientific">Clostridium manihotivorum</name>
    <dbReference type="NCBI Taxonomy" id="2320868"/>
    <lineage>
        <taxon>Bacteria</taxon>
        <taxon>Bacillati</taxon>
        <taxon>Bacillota</taxon>
        <taxon>Clostridia</taxon>
        <taxon>Eubacteriales</taxon>
        <taxon>Clostridiaceae</taxon>
        <taxon>Clostridium</taxon>
    </lineage>
</organism>
<keyword evidence="3" id="KW-0378">Hydrolase</keyword>
<evidence type="ECO:0000256" key="4">
    <source>
        <dbReference type="ARBA" id="ARBA00023049"/>
    </source>
</evidence>
<gene>
    <name evidence="5" type="ORF">C1I91_13055</name>
</gene>
<keyword evidence="6" id="KW-1185">Reference proteome</keyword>
<evidence type="ECO:0000313" key="6">
    <source>
        <dbReference type="Proteomes" id="UP000286268"/>
    </source>
</evidence>
<reference evidence="5 6" key="1">
    <citation type="submission" date="2018-01" db="EMBL/GenBank/DDBJ databases">
        <title>Genome Sequencing and Assembly of Anaerobacter polyendosporus strain CT4.</title>
        <authorList>
            <person name="Tachaapaikoon C."/>
            <person name="Sutheeworapong S."/>
            <person name="Jenjaroenpun P."/>
            <person name="Wongsurawat T."/>
            <person name="Nookeaw I."/>
            <person name="Cheawchanlertfa P."/>
            <person name="Kosugi A."/>
            <person name="Cheevadhanarak S."/>
            <person name="Ratanakhanokchai K."/>
        </authorList>
    </citation>
    <scope>NUCLEOTIDE SEQUENCE [LARGE SCALE GENOMIC DNA]</scope>
    <source>
        <strain evidence="5 6">CT4</strain>
    </source>
</reference>
<keyword evidence="4" id="KW-0482">Metalloprotease</keyword>
<dbReference type="PANTHER" id="PTHR31817">
    <property type="match status" value="1"/>
</dbReference>
<dbReference type="KEGG" id="cmah:C1I91_13055"/>
<proteinExistence type="predicted"/>
<dbReference type="InterPro" id="IPR012548">
    <property type="entry name" value="MATCAP"/>
</dbReference>
<dbReference type="SMART" id="SM01154">
    <property type="entry name" value="DUF1704"/>
    <property type="match status" value="1"/>
</dbReference>
<dbReference type="GO" id="GO:0008237">
    <property type="term" value="F:metallopeptidase activity"/>
    <property type="evidence" value="ECO:0007669"/>
    <property type="project" value="UniProtKB-KW"/>
</dbReference>
<comment type="cofactor">
    <cofactor evidence="1">
        <name>Zn(2+)</name>
        <dbReference type="ChEBI" id="CHEBI:29105"/>
    </cofactor>
</comment>
<evidence type="ECO:0000256" key="1">
    <source>
        <dbReference type="ARBA" id="ARBA00001947"/>
    </source>
</evidence>
<dbReference type="RefSeq" id="WP_128213279.1">
    <property type="nucleotide sequence ID" value="NZ_CP025746.1"/>
</dbReference>
<dbReference type="EMBL" id="CP025746">
    <property type="protein sequence ID" value="QAA32490.1"/>
    <property type="molecule type" value="Genomic_DNA"/>
</dbReference>
<protein>
    <recommendedName>
        <fullName evidence="7">DUF1704 domain-containing protein</fullName>
    </recommendedName>
</protein>
<dbReference type="OrthoDB" id="9785840at2"/>
<dbReference type="Pfam" id="PF08014">
    <property type="entry name" value="MATCAP"/>
    <property type="match status" value="1"/>
</dbReference>
<dbReference type="GO" id="GO:0006508">
    <property type="term" value="P:proteolysis"/>
    <property type="evidence" value="ECO:0007669"/>
    <property type="project" value="UniProtKB-KW"/>
</dbReference>
<evidence type="ECO:0000256" key="3">
    <source>
        <dbReference type="ARBA" id="ARBA00022801"/>
    </source>
</evidence>
<sequence>MIYNEKQCIEKAEEVFNKINQQVCFSKYITPINFQEENKLFKEAYLSKKSYNPIYSYRDRSTINFKKLFMELEGLSFTNTVIGHIYSQEKEIQYNFLNLMDNIGSDDLVTIHSKKMDGVPNTLYLDNARKAISLEAAKEEKSFCAEDLRCNLKKCLDSYSLDWKLIISYEIPGKVIVSTGNKTIYINGNQSFSLNDMERLCVHEVSTHVLRSENGAKREYEIFKNGTSNALKTEEGLALYNEDIAGKINIEMLKIYAARFISAVNMESMSFYEMVQEIEPFVGIDNAIYVVSRIKIGISDTSKPGGFVRDYVYFQGYMDIKEALAKEPTLYSKLYYGSIGLNEIPKLHEYIEQAEKDNNIILPSFFYNSAKHK</sequence>
<evidence type="ECO:0000256" key="2">
    <source>
        <dbReference type="ARBA" id="ARBA00022670"/>
    </source>
</evidence>